<evidence type="ECO:0000313" key="4">
    <source>
        <dbReference type="EMBL" id="QTD52286.1"/>
    </source>
</evidence>
<dbReference type="PRINTS" id="PR00455">
    <property type="entry name" value="HTHTETR"/>
</dbReference>
<evidence type="ECO:0000259" key="3">
    <source>
        <dbReference type="PROSITE" id="PS50977"/>
    </source>
</evidence>
<evidence type="ECO:0000313" key="5">
    <source>
        <dbReference type="Proteomes" id="UP000663929"/>
    </source>
</evidence>
<dbReference type="Pfam" id="PF00440">
    <property type="entry name" value="TetR_N"/>
    <property type="match status" value="1"/>
</dbReference>
<name>A0A8A4TQM3_SULCO</name>
<dbReference type="InterPro" id="IPR041474">
    <property type="entry name" value="NicS_C"/>
</dbReference>
<dbReference type="EMBL" id="CP071793">
    <property type="protein sequence ID" value="QTD52286.1"/>
    <property type="molecule type" value="Genomic_DNA"/>
</dbReference>
<dbReference type="PANTHER" id="PTHR30328:SF54">
    <property type="entry name" value="HTH-TYPE TRANSCRIPTIONAL REPRESSOR SCO4008"/>
    <property type="match status" value="1"/>
</dbReference>
<dbReference type="RefSeq" id="WP_237382395.1">
    <property type="nucleotide sequence ID" value="NZ_CP071793.1"/>
</dbReference>
<dbReference type="Gene3D" id="1.10.357.10">
    <property type="entry name" value="Tetracycline Repressor, domain 2"/>
    <property type="match status" value="1"/>
</dbReference>
<feature type="domain" description="HTH tetR-type" evidence="3">
    <location>
        <begin position="11"/>
        <end position="71"/>
    </location>
</feature>
<accession>A0A8A4TQM3</accession>
<protein>
    <submittedName>
        <fullName evidence="4">TetR/AcrR family transcriptional regulator</fullName>
    </submittedName>
</protein>
<dbReference type="InterPro" id="IPR050109">
    <property type="entry name" value="HTH-type_TetR-like_transc_reg"/>
</dbReference>
<dbReference type="InterPro" id="IPR009057">
    <property type="entry name" value="Homeodomain-like_sf"/>
</dbReference>
<evidence type="ECO:0000256" key="1">
    <source>
        <dbReference type="ARBA" id="ARBA00023125"/>
    </source>
</evidence>
<keyword evidence="1 2" id="KW-0238">DNA-binding</keyword>
<reference evidence="4" key="1">
    <citation type="submission" date="2021-03" db="EMBL/GenBank/DDBJ databases">
        <title>Acanthopleuribacteraceae sp. M133.</title>
        <authorList>
            <person name="Wang G."/>
        </authorList>
    </citation>
    <scope>NUCLEOTIDE SEQUENCE</scope>
    <source>
        <strain evidence="4">M133</strain>
    </source>
</reference>
<evidence type="ECO:0000256" key="2">
    <source>
        <dbReference type="PROSITE-ProRule" id="PRU00335"/>
    </source>
</evidence>
<dbReference type="KEGG" id="scor:J3U87_07410"/>
<proteinExistence type="predicted"/>
<feature type="DNA-binding region" description="H-T-H motif" evidence="2">
    <location>
        <begin position="34"/>
        <end position="53"/>
    </location>
</feature>
<dbReference type="Proteomes" id="UP000663929">
    <property type="component" value="Chromosome"/>
</dbReference>
<dbReference type="SUPFAM" id="SSF48498">
    <property type="entry name" value="Tetracyclin repressor-like, C-terminal domain"/>
    <property type="match status" value="1"/>
</dbReference>
<sequence length="212" mass="23916">MSPPKTTKLVEETRQALFDAARETFAKDGFQGARVDRIAERAGVNKALINYHFGGKKRLFHAIIEDLTRTLAQSLRDAIDPDAPPERQLRCFIRHMAANVKDHPEFPRLLLLETVEEDPIPDGPPQHLAQVLEIMAGIIEKGQRLGVFKPMNPFFAHMHLVSSFALYQLTGPLRDRVAELTALPEHSLSMDHFIAFVEEQIMAGFMVTPPKE</sequence>
<keyword evidence="5" id="KW-1185">Reference proteome</keyword>
<dbReference type="PANTHER" id="PTHR30328">
    <property type="entry name" value="TRANSCRIPTIONAL REPRESSOR"/>
    <property type="match status" value="1"/>
</dbReference>
<dbReference type="AlphaFoldDB" id="A0A8A4TQM3"/>
<dbReference type="Pfam" id="PF17938">
    <property type="entry name" value="TetR_C_29"/>
    <property type="match status" value="1"/>
</dbReference>
<gene>
    <name evidence="4" type="ORF">J3U87_07410</name>
</gene>
<dbReference type="GO" id="GO:0003677">
    <property type="term" value="F:DNA binding"/>
    <property type="evidence" value="ECO:0007669"/>
    <property type="project" value="UniProtKB-UniRule"/>
</dbReference>
<dbReference type="SUPFAM" id="SSF46689">
    <property type="entry name" value="Homeodomain-like"/>
    <property type="match status" value="1"/>
</dbReference>
<organism evidence="4 5">
    <name type="scientific">Sulfidibacter corallicola</name>
    <dbReference type="NCBI Taxonomy" id="2818388"/>
    <lineage>
        <taxon>Bacteria</taxon>
        <taxon>Pseudomonadati</taxon>
        <taxon>Acidobacteriota</taxon>
        <taxon>Holophagae</taxon>
        <taxon>Acanthopleuribacterales</taxon>
        <taxon>Acanthopleuribacteraceae</taxon>
        <taxon>Sulfidibacter</taxon>
    </lineage>
</organism>
<dbReference type="InterPro" id="IPR036271">
    <property type="entry name" value="Tet_transcr_reg_TetR-rel_C_sf"/>
</dbReference>
<dbReference type="PROSITE" id="PS50977">
    <property type="entry name" value="HTH_TETR_2"/>
    <property type="match status" value="1"/>
</dbReference>
<dbReference type="InterPro" id="IPR001647">
    <property type="entry name" value="HTH_TetR"/>
</dbReference>